<dbReference type="EMBL" id="CM056813">
    <property type="protein sequence ID" value="KAJ8638916.1"/>
    <property type="molecule type" value="Genomic_DNA"/>
</dbReference>
<sequence>MEEETERNRDLFGLFSVGNHRRSFLSPEDSPRNPASLAWIEVSKGERLFVFLVRPPLPEKRAVLGRHRKSKVYSWEINLRSLKKSCVLFPRLFASLGGLSTPDAEVMTWWDYAYKMTALGNTTVIVDDNTWNNTH</sequence>
<protein>
    <submittedName>
        <fullName evidence="1">Uncharacterized protein</fullName>
    </submittedName>
</protein>
<name>A0ACC2M0R5_PERAE</name>
<keyword evidence="2" id="KW-1185">Reference proteome</keyword>
<evidence type="ECO:0000313" key="1">
    <source>
        <dbReference type="EMBL" id="KAJ8638916.1"/>
    </source>
</evidence>
<accession>A0ACC2M0R5</accession>
<evidence type="ECO:0000313" key="2">
    <source>
        <dbReference type="Proteomes" id="UP001234297"/>
    </source>
</evidence>
<comment type="caution">
    <text evidence="1">The sequence shown here is derived from an EMBL/GenBank/DDBJ whole genome shotgun (WGS) entry which is preliminary data.</text>
</comment>
<dbReference type="Proteomes" id="UP001234297">
    <property type="component" value="Chromosome 5"/>
</dbReference>
<organism evidence="1 2">
    <name type="scientific">Persea americana</name>
    <name type="common">Avocado</name>
    <dbReference type="NCBI Taxonomy" id="3435"/>
    <lineage>
        <taxon>Eukaryota</taxon>
        <taxon>Viridiplantae</taxon>
        <taxon>Streptophyta</taxon>
        <taxon>Embryophyta</taxon>
        <taxon>Tracheophyta</taxon>
        <taxon>Spermatophyta</taxon>
        <taxon>Magnoliopsida</taxon>
        <taxon>Magnoliidae</taxon>
        <taxon>Laurales</taxon>
        <taxon>Lauraceae</taxon>
        <taxon>Persea</taxon>
    </lineage>
</organism>
<proteinExistence type="predicted"/>
<gene>
    <name evidence="1" type="ORF">MRB53_015610</name>
</gene>
<reference evidence="1 2" key="1">
    <citation type="journal article" date="2022" name="Hortic Res">
        <title>A haplotype resolved chromosomal level avocado genome allows analysis of novel avocado genes.</title>
        <authorList>
            <person name="Nath O."/>
            <person name="Fletcher S.J."/>
            <person name="Hayward A."/>
            <person name="Shaw L.M."/>
            <person name="Masouleh A.K."/>
            <person name="Furtado A."/>
            <person name="Henry R.J."/>
            <person name="Mitter N."/>
        </authorList>
    </citation>
    <scope>NUCLEOTIDE SEQUENCE [LARGE SCALE GENOMIC DNA]</scope>
    <source>
        <strain evidence="2">cv. Hass</strain>
    </source>
</reference>